<keyword evidence="1" id="KW-0472">Membrane</keyword>
<keyword evidence="3" id="KW-0378">Hydrolase</keyword>
<dbReference type="AlphaFoldDB" id="A0A7X9XD71"/>
<feature type="transmembrane region" description="Helical" evidence="1">
    <location>
        <begin position="6"/>
        <end position="28"/>
    </location>
</feature>
<organism evidence="3 4">
    <name type="scientific">Flammeovirga aprica JL-4</name>
    <dbReference type="NCBI Taxonomy" id="694437"/>
    <lineage>
        <taxon>Bacteria</taxon>
        <taxon>Pseudomonadati</taxon>
        <taxon>Bacteroidota</taxon>
        <taxon>Cytophagia</taxon>
        <taxon>Cytophagales</taxon>
        <taxon>Flammeovirgaceae</taxon>
        <taxon>Flammeovirga</taxon>
    </lineage>
</organism>
<dbReference type="SUPFAM" id="SSF56281">
    <property type="entry name" value="Metallo-hydrolase/oxidoreductase"/>
    <property type="match status" value="1"/>
</dbReference>
<dbReference type="Gene3D" id="3.60.15.10">
    <property type="entry name" value="Ribonuclease Z/Hydroxyacylglutathione hydrolase-like"/>
    <property type="match status" value="1"/>
</dbReference>
<evidence type="ECO:0000313" key="3">
    <source>
        <dbReference type="EMBL" id="NME72581.1"/>
    </source>
</evidence>
<accession>A0A7X9XD71</accession>
<dbReference type="GO" id="GO:0070290">
    <property type="term" value="F:N-acylphosphatidylethanolamine-specific phospholipase D activity"/>
    <property type="evidence" value="ECO:0007669"/>
    <property type="project" value="InterPro"/>
</dbReference>
<dbReference type="GO" id="GO:0005737">
    <property type="term" value="C:cytoplasm"/>
    <property type="evidence" value="ECO:0007669"/>
    <property type="project" value="TreeGrafter"/>
</dbReference>
<dbReference type="EMBL" id="JABANE010000178">
    <property type="protein sequence ID" value="NME72581.1"/>
    <property type="molecule type" value="Genomic_DNA"/>
</dbReference>
<keyword evidence="4" id="KW-1185">Reference proteome</keyword>
<keyword evidence="1" id="KW-0812">Transmembrane</keyword>
<dbReference type="GO" id="GO:0008270">
    <property type="term" value="F:zinc ion binding"/>
    <property type="evidence" value="ECO:0007669"/>
    <property type="project" value="InterPro"/>
</dbReference>
<dbReference type="PANTHER" id="PTHR15032">
    <property type="entry name" value="N-ACYL-PHOSPHATIDYLETHANOLAMINE-HYDROLYZING PHOSPHOLIPASE D"/>
    <property type="match status" value="1"/>
</dbReference>
<name>A0A7X9XD71_9BACT</name>
<proteinExistence type="predicted"/>
<dbReference type="InterPro" id="IPR036866">
    <property type="entry name" value="RibonucZ/Hydroxyglut_hydro"/>
</dbReference>
<keyword evidence="1" id="KW-1133">Transmembrane helix</keyword>
<dbReference type="Proteomes" id="UP000576082">
    <property type="component" value="Unassembled WGS sequence"/>
</dbReference>
<evidence type="ECO:0000313" key="4">
    <source>
        <dbReference type="Proteomes" id="UP000576082"/>
    </source>
</evidence>
<comment type="caution">
    <text evidence="3">The sequence shown here is derived from an EMBL/GenBank/DDBJ whole genome shotgun (WGS) entry which is preliminary data.</text>
</comment>
<evidence type="ECO:0000256" key="1">
    <source>
        <dbReference type="SAM" id="Phobius"/>
    </source>
</evidence>
<protein>
    <submittedName>
        <fullName evidence="3">MBL fold metallo-hydrolase</fullName>
    </submittedName>
</protein>
<dbReference type="PANTHER" id="PTHR15032:SF4">
    <property type="entry name" value="N-ACYL-PHOSPHATIDYLETHANOLAMINE-HYDROLYZING PHOSPHOLIPASE D"/>
    <property type="match status" value="1"/>
</dbReference>
<gene>
    <name evidence="3" type="ORF">HHU12_31770</name>
</gene>
<sequence>MKLLKIIGISFSVLVGLVVVIGGLFVNLSPQFGGTHSENDITRFNSSKNYKEGQFFNLELTRTTPSFSDLPKLIKEMTREVSNLIPSKKLPVQIVPEEEIEVLSKQTRVIWFGHSAFLLEISGKRLLIDPMLSDVPAPHPLLGSERFTKELPIAIEDLPKIDAVILSHDHYDHLDYETILKIKDKVGKYFTPLGVGTHLQEWGIAKEDISELDWWEEAQFDSLTFVATPARHFSGRGLSDSKKTLWASWVIKSENENIYFSGDSGYGKHFKDIGDKYGPFDLALMECGQYNDSLTEFAIHMLPEETAQASLDVKAKVVLPVHWASFSLNRHPWKDPIERLVVKTNDMDLQLVTPIIGQVVELNNLENSSTAWWKDY</sequence>
<dbReference type="InterPro" id="IPR001279">
    <property type="entry name" value="Metallo-B-lactamas"/>
</dbReference>
<dbReference type="Pfam" id="PF12706">
    <property type="entry name" value="Lactamase_B_2"/>
    <property type="match status" value="1"/>
</dbReference>
<dbReference type="PIRSF" id="PIRSF038896">
    <property type="entry name" value="NAPE-PLD"/>
    <property type="match status" value="1"/>
</dbReference>
<feature type="domain" description="Metallo-beta-lactamase" evidence="2">
    <location>
        <begin position="125"/>
        <end position="323"/>
    </location>
</feature>
<evidence type="ECO:0000259" key="2">
    <source>
        <dbReference type="Pfam" id="PF12706"/>
    </source>
</evidence>
<reference evidence="3 4" key="1">
    <citation type="submission" date="2020-04" db="EMBL/GenBank/DDBJ databases">
        <title>Flammeovirga sp. SR4, a novel species isolated from seawater.</title>
        <authorList>
            <person name="Wang X."/>
        </authorList>
    </citation>
    <scope>NUCLEOTIDE SEQUENCE [LARGE SCALE GENOMIC DNA]</scope>
    <source>
        <strain evidence="3 4">ATCC 23126</strain>
    </source>
</reference>
<dbReference type="RefSeq" id="WP_169660767.1">
    <property type="nucleotide sequence ID" value="NZ_JABANE010000178.1"/>
</dbReference>
<dbReference type="InterPro" id="IPR024884">
    <property type="entry name" value="NAPE-PLD"/>
</dbReference>